<accession>A0A7C5IYG3</accession>
<protein>
    <submittedName>
        <fullName evidence="2">Efflux RND transporter permease subunit</fullName>
    </submittedName>
</protein>
<sequence length="38" mass="4440">MYRRLLDNPILVNLTFLLVILAGWFSYTGMPREQDPSV</sequence>
<proteinExistence type="predicted"/>
<dbReference type="AlphaFoldDB" id="A0A7C5IYG3"/>
<keyword evidence="1" id="KW-0812">Transmembrane</keyword>
<gene>
    <name evidence="2" type="ORF">ENJ98_03260</name>
</gene>
<keyword evidence="1" id="KW-1133">Transmembrane helix</keyword>
<evidence type="ECO:0000256" key="1">
    <source>
        <dbReference type="SAM" id="Phobius"/>
    </source>
</evidence>
<name>A0A7C5IYG3_9GAMM</name>
<dbReference type="EMBL" id="DROM01000198">
    <property type="protein sequence ID" value="HHH13232.1"/>
    <property type="molecule type" value="Genomic_DNA"/>
</dbReference>
<dbReference type="Proteomes" id="UP000886100">
    <property type="component" value="Unassembled WGS sequence"/>
</dbReference>
<comment type="caution">
    <text evidence="2">The sequence shown here is derived from an EMBL/GenBank/DDBJ whole genome shotgun (WGS) entry which is preliminary data.</text>
</comment>
<feature type="transmembrane region" description="Helical" evidence="1">
    <location>
        <begin position="12"/>
        <end position="30"/>
    </location>
</feature>
<feature type="non-terminal residue" evidence="2">
    <location>
        <position position="38"/>
    </location>
</feature>
<organism evidence="2">
    <name type="scientific">Thiolapillus brandeum</name>
    <dbReference type="NCBI Taxonomy" id="1076588"/>
    <lineage>
        <taxon>Bacteria</taxon>
        <taxon>Pseudomonadati</taxon>
        <taxon>Pseudomonadota</taxon>
        <taxon>Gammaproteobacteria</taxon>
        <taxon>Chromatiales</taxon>
        <taxon>Sedimenticolaceae</taxon>
        <taxon>Thiolapillus</taxon>
    </lineage>
</organism>
<evidence type="ECO:0000313" key="2">
    <source>
        <dbReference type="EMBL" id="HHH13232.1"/>
    </source>
</evidence>
<reference evidence="2" key="1">
    <citation type="journal article" date="2020" name="mSystems">
        <title>Genome- and Community-Level Interaction Insights into Carbon Utilization and Element Cycling Functions of Hydrothermarchaeota in Hydrothermal Sediment.</title>
        <authorList>
            <person name="Zhou Z."/>
            <person name="Liu Y."/>
            <person name="Xu W."/>
            <person name="Pan J."/>
            <person name="Luo Z.H."/>
            <person name="Li M."/>
        </authorList>
    </citation>
    <scope>NUCLEOTIDE SEQUENCE [LARGE SCALE GENOMIC DNA]</scope>
    <source>
        <strain evidence="2">HyVt-535</strain>
    </source>
</reference>
<keyword evidence="1" id="KW-0472">Membrane</keyword>